<gene>
    <name evidence="2" type="ORF">JFN93_13475</name>
</gene>
<evidence type="ECO:0000256" key="1">
    <source>
        <dbReference type="SAM" id="MobiDB-lite"/>
    </source>
</evidence>
<proteinExistence type="predicted"/>
<organism evidence="2 3">
    <name type="scientific">Geomesophilobacter sediminis</name>
    <dbReference type="NCBI Taxonomy" id="2798584"/>
    <lineage>
        <taxon>Bacteria</taxon>
        <taxon>Pseudomonadati</taxon>
        <taxon>Thermodesulfobacteriota</taxon>
        <taxon>Desulfuromonadia</taxon>
        <taxon>Geobacterales</taxon>
        <taxon>Geobacteraceae</taxon>
        <taxon>Geomesophilobacter</taxon>
    </lineage>
</organism>
<protein>
    <submittedName>
        <fullName evidence="2">Uncharacterized protein</fullName>
    </submittedName>
</protein>
<accession>A0A8J7LWF8</accession>
<feature type="compositionally biased region" description="Low complexity" evidence="1">
    <location>
        <begin position="89"/>
        <end position="109"/>
    </location>
</feature>
<sequence length="468" mass="48000">MVHLLLLALLLDDWSRQQGVIWLDPGLALQAVEPPPETVTAETAAPAVASEAMPRVGENGAVAAAETTDPGGDPDEMMAPLSPAPEGPPAAVTEAPAAPARRAALQQTPRPAPPQSRAIFSAQSSARLVRHQAPVESKASPVAPVAPVATVATVVPVATVAAVATTATAPVPPPRPARGKPLTVTAPQAAAPDSPPERRVPPPRPVAALAPVVPATRREESPGGKAPPASGEKKLGPRQLPVPPPVQVVPAAESGATRQVTASPKGPAALPAPAAAAAPLPKPVHVDPVRSAEAAAGPGTAPPNQLRAFPAVALDGDLVLKIRSKGIAGREVKPYVIFRDYPKSRHNRGMTAAEASRKTKLRPRSVALDNDQLQVVVDTAADGVYDFRAGAEPAGEGACTLTITGRGGKKVKPVGTRAIGGDNSLVKVLMPEGVLWDEDGPFTGSIEDSESVTKYNGETGLVWKEYKP</sequence>
<feature type="compositionally biased region" description="Low complexity" evidence="1">
    <location>
        <begin position="206"/>
        <end position="215"/>
    </location>
</feature>
<feature type="region of interest" description="Disordered" evidence="1">
    <location>
        <begin position="168"/>
        <end position="276"/>
    </location>
</feature>
<dbReference type="Proteomes" id="UP000636888">
    <property type="component" value="Unassembled WGS sequence"/>
</dbReference>
<name>A0A8J7LWF8_9BACT</name>
<comment type="caution">
    <text evidence="2">The sequence shown here is derived from an EMBL/GenBank/DDBJ whole genome shotgun (WGS) entry which is preliminary data.</text>
</comment>
<feature type="region of interest" description="Disordered" evidence="1">
    <location>
        <begin position="64"/>
        <end position="116"/>
    </location>
</feature>
<feature type="compositionally biased region" description="Low complexity" evidence="1">
    <location>
        <begin position="262"/>
        <end position="276"/>
    </location>
</feature>
<dbReference type="AlphaFoldDB" id="A0A8J7LWF8"/>
<dbReference type="RefSeq" id="WP_199384615.1">
    <property type="nucleotide sequence ID" value="NZ_JAEMHM010000010.1"/>
</dbReference>
<evidence type="ECO:0000313" key="3">
    <source>
        <dbReference type="Proteomes" id="UP000636888"/>
    </source>
</evidence>
<dbReference type="EMBL" id="JAEMHM010000010">
    <property type="protein sequence ID" value="MBJ6725725.1"/>
    <property type="molecule type" value="Genomic_DNA"/>
</dbReference>
<keyword evidence="3" id="KW-1185">Reference proteome</keyword>
<evidence type="ECO:0000313" key="2">
    <source>
        <dbReference type="EMBL" id="MBJ6725725.1"/>
    </source>
</evidence>
<reference evidence="2" key="1">
    <citation type="submission" date="2020-12" db="EMBL/GenBank/DDBJ databases">
        <title>Geomonas sp. Red875, isolated from river sediment.</title>
        <authorList>
            <person name="Xu Z."/>
            <person name="Zhang Z."/>
            <person name="Masuda Y."/>
            <person name="Itoh H."/>
            <person name="Senoo K."/>
        </authorList>
    </citation>
    <scope>NUCLEOTIDE SEQUENCE</scope>
    <source>
        <strain evidence="2">Red875</strain>
    </source>
</reference>